<protein>
    <submittedName>
        <fullName evidence="1">Uncharacterized protein</fullName>
    </submittedName>
</protein>
<comment type="caution">
    <text evidence="1">The sequence shown here is derived from an EMBL/GenBank/DDBJ whole genome shotgun (WGS) entry which is preliminary data.</text>
</comment>
<keyword evidence="2" id="KW-1185">Reference proteome</keyword>
<proteinExistence type="predicted"/>
<dbReference type="OrthoDB" id="5560863at2759"/>
<dbReference type="EMBL" id="JANBPY010000140">
    <property type="protein sequence ID" value="KAJ1968753.1"/>
    <property type="molecule type" value="Genomic_DNA"/>
</dbReference>
<dbReference type="AlphaFoldDB" id="A0A9W8E902"/>
<name>A0A9W8E902_9FUNG</name>
<evidence type="ECO:0000313" key="1">
    <source>
        <dbReference type="EMBL" id="KAJ1968753.1"/>
    </source>
</evidence>
<evidence type="ECO:0000313" key="2">
    <source>
        <dbReference type="Proteomes" id="UP001150925"/>
    </source>
</evidence>
<organism evidence="1 2">
    <name type="scientific">Dispira parvispora</name>
    <dbReference type="NCBI Taxonomy" id="1520584"/>
    <lineage>
        <taxon>Eukaryota</taxon>
        <taxon>Fungi</taxon>
        <taxon>Fungi incertae sedis</taxon>
        <taxon>Zoopagomycota</taxon>
        <taxon>Kickxellomycotina</taxon>
        <taxon>Dimargaritomycetes</taxon>
        <taxon>Dimargaritales</taxon>
        <taxon>Dimargaritaceae</taxon>
        <taxon>Dispira</taxon>
    </lineage>
</organism>
<gene>
    <name evidence="1" type="ORF">IWQ62_001050</name>
</gene>
<accession>A0A9W8E902</accession>
<reference evidence="1" key="1">
    <citation type="submission" date="2022-07" db="EMBL/GenBank/DDBJ databases">
        <title>Phylogenomic reconstructions and comparative analyses of Kickxellomycotina fungi.</title>
        <authorList>
            <person name="Reynolds N.K."/>
            <person name="Stajich J.E."/>
            <person name="Barry K."/>
            <person name="Grigoriev I.V."/>
            <person name="Crous P."/>
            <person name="Smith M.E."/>
        </authorList>
    </citation>
    <scope>NUCLEOTIDE SEQUENCE</scope>
    <source>
        <strain evidence="1">RSA 1196</strain>
    </source>
</reference>
<sequence length="182" mass="20778">MQCPPVQYVVNQNGWLKTAKYIGLDQQRPLYVLERGSIFERKRLRRLGDSTIVWKAKGAGLSSGLAFESSLYQEQMALETGSMLGKTSYKFQYNGKRYKWRSAKHFKSDYQLFCLNPTEHLVAEYTKKGFFKGPARITIYPGPDWSPAFVEFLLISTIIMADNLKEDEEWEKAGIEAATGGI</sequence>
<dbReference type="Proteomes" id="UP001150925">
    <property type="component" value="Unassembled WGS sequence"/>
</dbReference>